<comment type="similarity">
    <text evidence="2">Belongs to the Nudix hydrolase family.</text>
</comment>
<name>A0A0S1STP9_9BACT</name>
<evidence type="ECO:0000256" key="2">
    <source>
        <dbReference type="RuleBase" id="RU003476"/>
    </source>
</evidence>
<dbReference type="InterPro" id="IPR020476">
    <property type="entry name" value="Nudix_hydrolase"/>
</dbReference>
<sequence length="151" mass="17158">MKEIYRQCASVVVFRRGANGTEVLLLRKPRRNDAWQLPQGGVEAGETTEVAALRELQEEAGITASLLGQSHRIYQYDYPPSYRRFRPDNVKGQHIAFVFAEVGASAEIVVDGKEINAFIWVKENDLPKYIKRKAYRDLIRGLIAEGIPLLR</sequence>
<accession>A0A0S1SLS1</accession>
<dbReference type="AlphaFoldDB" id="A0A0S1STP9"/>
<feature type="domain" description="Nudix hydrolase" evidence="3">
    <location>
        <begin position="4"/>
        <end position="143"/>
    </location>
</feature>
<accession>A0A0S1SHN4</accession>
<dbReference type="InterPro" id="IPR020084">
    <property type="entry name" value="NUDIX_hydrolase_CS"/>
</dbReference>
<evidence type="ECO:0000259" key="3">
    <source>
        <dbReference type="PROSITE" id="PS51462"/>
    </source>
</evidence>
<evidence type="ECO:0000313" key="5">
    <source>
        <dbReference type="Proteomes" id="UP000069135"/>
    </source>
</evidence>
<dbReference type="GO" id="GO:0004081">
    <property type="term" value="F:bis(5'-nucleosyl)-tetraphosphatase (asymmetrical) activity"/>
    <property type="evidence" value="ECO:0007669"/>
    <property type="project" value="TreeGrafter"/>
</dbReference>
<dbReference type="PANTHER" id="PTHR21340">
    <property type="entry name" value="DIADENOSINE 5,5-P1,P4-TETRAPHOSPHATE PYROPHOSPHOHYDROLASE MUTT"/>
    <property type="match status" value="1"/>
</dbReference>
<dbReference type="KEGG" id="prf:PeribacterA2_0602"/>
<dbReference type="GO" id="GO:0006167">
    <property type="term" value="P:AMP biosynthetic process"/>
    <property type="evidence" value="ECO:0007669"/>
    <property type="project" value="TreeGrafter"/>
</dbReference>
<dbReference type="Gene3D" id="3.90.79.10">
    <property type="entry name" value="Nucleoside Triphosphate Pyrophosphohydrolase"/>
    <property type="match status" value="1"/>
</dbReference>
<dbReference type="PRINTS" id="PR00502">
    <property type="entry name" value="NUDIXFAMILY"/>
</dbReference>
<reference evidence="5" key="1">
    <citation type="submission" date="2015-10" db="EMBL/GenBank/DDBJ databases">
        <title>Analysis of five complete genome sequences for members of the class Peribacteria in the recently recognized Peregrinibacteria bacterial phylum.</title>
        <authorList>
            <person name="Anantharaman K."/>
            <person name="Brown C.T."/>
            <person name="Burstein D."/>
            <person name="Castelle C.J."/>
            <person name="Probst A.J."/>
            <person name="Thomas B.C."/>
            <person name="Williams K.H."/>
            <person name="Banfield J.F."/>
        </authorList>
    </citation>
    <scope>NUCLEOTIDE SEQUENCE [LARGE SCALE GENOMIC DNA]</scope>
</reference>
<reference evidence="4 5" key="2">
    <citation type="journal article" date="2016" name="PeerJ">
        <title>Analysis of five complete genome sequences for members of the class Peribacteria in the recently recognized Peregrinibacteria bacterial phylum.</title>
        <authorList>
            <person name="Anantharaman K."/>
            <person name="Brown C.T."/>
            <person name="Burstein D."/>
            <person name="Castelle C.J."/>
            <person name="Probst A.J."/>
            <person name="Thomas B.C."/>
            <person name="Williams K.H."/>
            <person name="Banfield J.F."/>
        </authorList>
    </citation>
    <scope>NUCLEOTIDE SEQUENCE [LARGE SCALE GENOMIC DNA]</scope>
    <source>
        <strain evidence="4">RIFOXYD1_FULL_PER-ii_59_16</strain>
    </source>
</reference>
<dbReference type="InterPro" id="IPR000086">
    <property type="entry name" value="NUDIX_hydrolase_dom"/>
</dbReference>
<accession>A0A0S1STP9</accession>
<organism evidence="4 5">
    <name type="scientific">Candidatus Peribacter riflensis</name>
    <dbReference type="NCBI Taxonomy" id="1735162"/>
    <lineage>
        <taxon>Bacteria</taxon>
        <taxon>Candidatus Peregrinibacteriota</taxon>
        <taxon>Candidatus Peribacteria</taxon>
        <taxon>Candidatus Peribacterales</taxon>
        <taxon>Candidatus Peribacteraceae</taxon>
        <taxon>Candidatus Peribacter</taxon>
    </lineage>
</organism>
<evidence type="ECO:0000313" key="4">
    <source>
        <dbReference type="EMBL" id="ALM13283.1"/>
    </source>
</evidence>
<dbReference type="InterPro" id="IPR051325">
    <property type="entry name" value="Nudix_hydrolase_domain"/>
</dbReference>
<dbReference type="InterPro" id="IPR015797">
    <property type="entry name" value="NUDIX_hydrolase-like_dom_sf"/>
</dbReference>
<accession>A0A0S1SQQ0</accession>
<evidence type="ECO:0000256" key="1">
    <source>
        <dbReference type="ARBA" id="ARBA00022801"/>
    </source>
</evidence>
<dbReference type="Pfam" id="PF00293">
    <property type="entry name" value="NUDIX"/>
    <property type="match status" value="1"/>
</dbReference>
<dbReference type="EMBL" id="CP013065">
    <property type="protein sequence ID" value="ALM13283.1"/>
    <property type="molecule type" value="Genomic_DNA"/>
</dbReference>
<dbReference type="SUPFAM" id="SSF55811">
    <property type="entry name" value="Nudix"/>
    <property type="match status" value="1"/>
</dbReference>
<protein>
    <submittedName>
        <fullName evidence="4">Putative (Di)nucleoside polyphosphate hydrolase</fullName>
    </submittedName>
</protein>
<dbReference type="PROSITE" id="PS00893">
    <property type="entry name" value="NUDIX_BOX"/>
    <property type="match status" value="1"/>
</dbReference>
<gene>
    <name evidence="4" type="ORF">PeribacterD1_0602</name>
</gene>
<proteinExistence type="inferred from homology"/>
<dbReference type="Proteomes" id="UP000069135">
    <property type="component" value="Chromosome"/>
</dbReference>
<dbReference type="STRING" id="1735162.PeribacterB2_0601"/>
<dbReference type="GO" id="GO:0006754">
    <property type="term" value="P:ATP biosynthetic process"/>
    <property type="evidence" value="ECO:0007669"/>
    <property type="project" value="TreeGrafter"/>
</dbReference>
<accession>A0A0S1SV94</accession>
<keyword evidence="1 2" id="KW-0378">Hydrolase</keyword>
<dbReference type="PROSITE" id="PS51462">
    <property type="entry name" value="NUDIX"/>
    <property type="match status" value="1"/>
</dbReference>
<dbReference type="PANTHER" id="PTHR21340:SF0">
    <property type="entry name" value="BIS(5'-NUCLEOSYL)-TETRAPHOSPHATASE [ASYMMETRICAL]"/>
    <property type="match status" value="1"/>
</dbReference>